<dbReference type="InterPro" id="IPR058909">
    <property type="entry name" value="CD_NTase_C"/>
</dbReference>
<dbReference type="GO" id="GO:0016779">
    <property type="term" value="F:nucleotidyltransferase activity"/>
    <property type="evidence" value="ECO:0007669"/>
    <property type="project" value="InterPro"/>
</dbReference>
<proteinExistence type="evidence at protein level"/>
<dbReference type="SUPFAM" id="SSF81301">
    <property type="entry name" value="Nucleotidyltransferase"/>
    <property type="match status" value="1"/>
</dbReference>
<evidence type="ECO:0000256" key="3">
    <source>
        <dbReference type="ARBA" id="ARBA00022741"/>
    </source>
</evidence>
<feature type="binding site" evidence="10">
    <location>
        <position position="217"/>
    </location>
    <ligand>
        <name>GTP</name>
        <dbReference type="ChEBI" id="CHEBI:37565"/>
        <label>1</label>
    </ligand>
</feature>
<feature type="binding site" evidence="10">
    <location>
        <position position="187"/>
    </location>
    <ligand>
        <name>GTP</name>
        <dbReference type="ChEBI" id="CHEBI:37565"/>
        <label>2</label>
    </ligand>
</feature>
<dbReference type="Pfam" id="PF18144">
    <property type="entry name" value="SMODS"/>
    <property type="match status" value="1"/>
</dbReference>
<dbReference type="AlphaFoldDB" id="A0A4V8GZR7"/>
<keyword evidence="9 10" id="KW-0002">3D-structure</keyword>
<evidence type="ECO:0007829" key="9">
    <source>
        <dbReference type="PDB" id="6E0M"/>
    </source>
</evidence>
<evidence type="ECO:0000259" key="5">
    <source>
        <dbReference type="Pfam" id="PF26305"/>
    </source>
</evidence>
<feature type="binding site" evidence="10">
    <location>
        <position position="197"/>
    </location>
    <ligand>
        <name>GTP</name>
        <dbReference type="ChEBI" id="CHEBI:37565"/>
        <label>1</label>
    </ligand>
</feature>
<dbReference type="Pfam" id="PF26305">
    <property type="entry name" value="CD_NTase_C"/>
    <property type="match status" value="1"/>
</dbReference>
<feature type="binding site" evidence="10">
    <location>
        <position position="194"/>
    </location>
    <ligand>
        <name>GTP</name>
        <dbReference type="ChEBI" id="CHEBI:37565"/>
        <label>2</label>
    </ligand>
</feature>
<feature type="binding site" evidence="10">
    <location>
        <position position="191"/>
    </location>
    <ligand>
        <name>GTP</name>
        <dbReference type="ChEBI" id="CHEBI:37565"/>
        <label>2</label>
    </ligand>
</feature>
<evidence type="ECO:0000256" key="1">
    <source>
        <dbReference type="ARBA" id="ARBA00022679"/>
    </source>
</evidence>
<dbReference type="PDB" id="6E0O">
    <property type="method" value="X-ray"/>
    <property type="resolution" value="1.25 A"/>
    <property type="chains" value="A=1-292"/>
</dbReference>
<sequence length="292" mass="34162">MNFSEQQLINWSRPVSTTEDLKCQNAITQITAALRAKFGNRVTIFLQGSYRNNTNVRQNSDVDIVMRYDDAFYPDLQRLSESDKAIYNAQRTYSGYNFDELKADTEEALRNVFTTSVERKNKCIQVNGNSNRITADVIPCFVLKRFSTLQSVEAEGIKFYSDDNKEIISFPEQHYSNGTEKTNQTYRLYKRMVRILKVVNYRLIDDGEIADNLVSSFFIECLVYNVPNNQFISGNYTQTLRNVIVKIYEDMKNNADYTEVNRLFWLFSNRSPRTRQDALGFMQKCWNYLGYQ</sequence>
<protein>
    <submittedName>
        <fullName evidence="6 7">cGAS/DncV-like nucleotidyltransferase in E. coli homolog</fullName>
    </submittedName>
</protein>
<dbReference type="PDB" id="6E0M">
    <property type="method" value="X-ray"/>
    <property type="resolution" value="1.52 A"/>
    <property type="chains" value="A=1-292"/>
</dbReference>
<accession>A0A4V8GZR7</accession>
<feature type="binding site" evidence="10">
    <location>
        <position position="53"/>
    </location>
    <ligand>
        <name>GTP</name>
        <dbReference type="ChEBI" id="CHEBI:37565"/>
        <label>2</label>
    </ligand>
</feature>
<dbReference type="GO" id="GO:0005525">
    <property type="term" value="F:GTP binding"/>
    <property type="evidence" value="ECO:0007669"/>
    <property type="project" value="UniProtKB-KW"/>
</dbReference>
<evidence type="ECO:0000256" key="2">
    <source>
        <dbReference type="ARBA" id="ARBA00022695"/>
    </source>
</evidence>
<dbReference type="PDB" id="6E0N">
    <property type="method" value="X-ray"/>
    <property type="resolution" value="1.50 A"/>
    <property type="chains" value="A=1-292"/>
</dbReference>
<dbReference type="GO" id="GO:0051607">
    <property type="term" value="P:defense response to virus"/>
    <property type="evidence" value="ECO:0007669"/>
    <property type="project" value="UniProtKB-KW"/>
</dbReference>
<evidence type="ECO:0000313" key="6">
    <source>
        <dbReference type="PDB" id="6E0M"/>
    </source>
</evidence>
<dbReference type="InterPro" id="IPR043519">
    <property type="entry name" value="NT_sf"/>
</dbReference>
<feature type="binding site" evidence="10">
    <location>
        <position position="48"/>
    </location>
    <ligand>
        <name>GTP</name>
        <dbReference type="ChEBI" id="CHEBI:37565"/>
        <label>1</label>
    </ligand>
</feature>
<dbReference type="GeneID" id="48542392"/>
<evidence type="ECO:0000256" key="4">
    <source>
        <dbReference type="ARBA" id="ARBA00023118"/>
    </source>
</evidence>
<keyword evidence="4" id="KW-0051">Antiviral defense</keyword>
<dbReference type="RefSeq" id="WP_016200549.1">
    <property type="nucleotide sequence ID" value="NZ_ASAN01000064.1"/>
</dbReference>
<dbReference type="Gene3D" id="3.30.460.10">
    <property type="entry name" value="Beta Polymerase, domain 2"/>
    <property type="match status" value="1"/>
</dbReference>
<feature type="domain" description="cGAS/DncV-like nucleotidyltransferase C-terminal helical" evidence="5">
    <location>
        <begin position="177"/>
        <end position="289"/>
    </location>
</feature>
<keyword evidence="10" id="KW-0342">GTP-binding</keyword>
<dbReference type="SMR" id="A0A4V8GZR7"/>
<feature type="binding site" evidence="10">
    <location>
        <position position="49"/>
    </location>
    <ligand>
        <name>GTP</name>
        <dbReference type="ChEBI" id="CHEBI:37565"/>
        <label>1</label>
    </ligand>
</feature>
<dbReference type="GO" id="GO:0046872">
    <property type="term" value="F:metal ion binding"/>
    <property type="evidence" value="ECO:0007669"/>
    <property type="project" value="UniProtKB-KW"/>
</dbReference>
<dbReference type="InterPro" id="IPR006116">
    <property type="entry name" value="NT_2-5OAS_ClassI-CCAase"/>
</dbReference>
<dbReference type="CDD" id="cd05400">
    <property type="entry name" value="NT_2-5OAS_ClassI-CCAase"/>
    <property type="match status" value="1"/>
</dbReference>
<reference evidence="9 10" key="1">
    <citation type="journal article" date="2019" name="Nature">
        <title>Bacterial cGAS-like enzymes synthesize diverse nucleotide signals.</title>
        <authorList>
            <person name="Whiteley A.T."/>
            <person name="Eaglesham J.B."/>
            <person name="de Oliveira Mann C.C."/>
            <person name="Morehouse B.R."/>
            <person name="Lowey B."/>
            <person name="Nieminen E.A."/>
            <person name="Danilchanka O."/>
            <person name="King D.S."/>
            <person name="Lee A.S.Y."/>
            <person name="Mekalanos J.J."/>
            <person name="Kranzusch P.J."/>
        </authorList>
    </citation>
    <scope>X-RAY CRYSTALLOGRAPHY (1.25 ANGSTROMS) IN COMPLEX WITH GTP AND MG(2+)</scope>
    <source>
        <strain evidence="6 7">ATCC 13253 / NBRC 12535</strain>
    </source>
</reference>
<feature type="binding site" evidence="10">
    <location>
        <position position="63"/>
    </location>
    <ligand>
        <name>Mg(2+)</name>
        <dbReference type="ChEBI" id="CHEBI:18420"/>
    </ligand>
</feature>
<evidence type="ECO:0007829" key="10">
    <source>
        <dbReference type="PDB" id="6E0N"/>
    </source>
</evidence>
<evidence type="ECO:0000313" key="7">
    <source>
        <dbReference type="PDB" id="6E0N"/>
    </source>
</evidence>
<keyword evidence="1" id="KW-0808">Transferase</keyword>
<keyword evidence="10" id="KW-0479">Metal-binding</keyword>
<organism evidence="8">
    <name type="scientific">Elizabethkingia meningoseptica ATCC 13253 = NBRC 12535</name>
    <dbReference type="NCBI Taxonomy" id="1216967"/>
    <lineage>
        <taxon>Bacteria</taxon>
        <taxon>Pseudomonadati</taxon>
        <taxon>Bacteroidota</taxon>
        <taxon>Flavobacteriia</taxon>
        <taxon>Flavobacteriales</taxon>
        <taxon>Weeksellaceae</taxon>
        <taxon>Elizabethkingia</taxon>
    </lineage>
</organism>
<feature type="binding site" evidence="10">
    <location>
        <position position="52"/>
    </location>
    <ligand>
        <name>GTP</name>
        <dbReference type="ChEBI" id="CHEBI:37565"/>
        <label>1</label>
    </ligand>
</feature>
<keyword evidence="3 10" id="KW-0547">Nucleotide-binding</keyword>
<evidence type="ECO:0000313" key="8">
    <source>
        <dbReference type="PDB" id="6E0O"/>
    </source>
</evidence>
<name>A0A4V8GZR7_ELIME</name>
<keyword evidence="2" id="KW-0548">Nucleotidyltransferase</keyword>